<keyword evidence="6 9" id="KW-0406">Ion transport</keyword>
<proteinExistence type="inferred from homology"/>
<evidence type="ECO:0000313" key="10">
    <source>
        <dbReference type="EMBL" id="PQO35907.1"/>
    </source>
</evidence>
<dbReference type="AlphaFoldDB" id="A0A2S8FUQ5"/>
<dbReference type="HAMAP" id="MF_00115">
    <property type="entry name" value="MscL"/>
    <property type="match status" value="1"/>
</dbReference>
<dbReference type="InterPro" id="IPR036019">
    <property type="entry name" value="MscL_channel"/>
</dbReference>
<evidence type="ECO:0000256" key="3">
    <source>
        <dbReference type="ARBA" id="ARBA00022475"/>
    </source>
</evidence>
<dbReference type="OrthoDB" id="9810350at2"/>
<reference evidence="10 11" key="1">
    <citation type="submission" date="2018-02" db="EMBL/GenBank/DDBJ databases">
        <title>Comparative genomes isolates from brazilian mangrove.</title>
        <authorList>
            <person name="Araujo J.E."/>
            <person name="Taketani R.G."/>
            <person name="Silva M.C.P."/>
            <person name="Loureco M.V."/>
            <person name="Andreote F.D."/>
        </authorList>
    </citation>
    <scope>NUCLEOTIDE SEQUENCE [LARGE SCALE GENOMIC DNA]</scope>
    <source>
        <strain evidence="10 11">Hex-1 MGV</strain>
    </source>
</reference>
<comment type="function">
    <text evidence="9">Channel that opens in response to stretch forces in the membrane lipid bilayer. May participate in the regulation of osmotic pressure changes within the cell.</text>
</comment>
<evidence type="ECO:0000256" key="5">
    <source>
        <dbReference type="ARBA" id="ARBA00022989"/>
    </source>
</evidence>
<dbReference type="SUPFAM" id="SSF81330">
    <property type="entry name" value="Gated mechanosensitive channel"/>
    <property type="match status" value="1"/>
</dbReference>
<accession>A0A2S8FUQ5</accession>
<dbReference type="NCBIfam" id="TIGR00220">
    <property type="entry name" value="mscL"/>
    <property type="match status" value="1"/>
</dbReference>
<keyword evidence="7 9" id="KW-0472">Membrane</keyword>
<dbReference type="EMBL" id="PUHY01000006">
    <property type="protein sequence ID" value="PQO35907.1"/>
    <property type="molecule type" value="Genomic_DNA"/>
</dbReference>
<keyword evidence="2 9" id="KW-0813">Transport</keyword>
<dbReference type="RefSeq" id="WP_105329196.1">
    <property type="nucleotide sequence ID" value="NZ_PUHY01000006.1"/>
</dbReference>
<evidence type="ECO:0000256" key="6">
    <source>
        <dbReference type="ARBA" id="ARBA00023065"/>
    </source>
</evidence>
<evidence type="ECO:0000256" key="4">
    <source>
        <dbReference type="ARBA" id="ARBA00022692"/>
    </source>
</evidence>
<dbReference type="Pfam" id="PF01741">
    <property type="entry name" value="MscL"/>
    <property type="match status" value="1"/>
</dbReference>
<dbReference type="PANTHER" id="PTHR30266">
    <property type="entry name" value="MECHANOSENSITIVE CHANNEL MSCL"/>
    <property type="match status" value="1"/>
</dbReference>
<comment type="subunit">
    <text evidence="9">Homopentamer.</text>
</comment>
<keyword evidence="3 9" id="KW-1003">Cell membrane</keyword>
<comment type="subcellular location">
    <subcellularLocation>
        <location evidence="9">Cell membrane</location>
        <topology evidence="9">Multi-pass membrane protein</topology>
    </subcellularLocation>
    <subcellularLocation>
        <location evidence="1">Membrane</location>
        <topology evidence="1">Multi-pass membrane protein</topology>
    </subcellularLocation>
</comment>
<evidence type="ECO:0000313" key="11">
    <source>
        <dbReference type="Proteomes" id="UP000238322"/>
    </source>
</evidence>
<keyword evidence="4 9" id="KW-0812">Transmembrane</keyword>
<feature type="transmembrane region" description="Helical" evidence="9">
    <location>
        <begin position="88"/>
        <end position="107"/>
    </location>
</feature>
<dbReference type="GO" id="GO:0008381">
    <property type="term" value="F:mechanosensitive monoatomic ion channel activity"/>
    <property type="evidence" value="ECO:0007669"/>
    <property type="project" value="UniProtKB-UniRule"/>
</dbReference>
<comment type="caution">
    <text evidence="10">The sequence shown here is derived from an EMBL/GenBank/DDBJ whole genome shotgun (WGS) entry which is preliminary data.</text>
</comment>
<gene>
    <name evidence="9 10" type="primary">mscL</name>
    <name evidence="10" type="ORF">C5Y83_08195</name>
</gene>
<evidence type="ECO:0000256" key="8">
    <source>
        <dbReference type="ARBA" id="ARBA00023303"/>
    </source>
</evidence>
<dbReference type="InterPro" id="IPR001185">
    <property type="entry name" value="MS_channel"/>
</dbReference>
<dbReference type="InterPro" id="IPR037673">
    <property type="entry name" value="MSC/AndL"/>
</dbReference>
<organism evidence="10 11">
    <name type="scientific">Blastopirellula marina</name>
    <dbReference type="NCBI Taxonomy" id="124"/>
    <lineage>
        <taxon>Bacteria</taxon>
        <taxon>Pseudomonadati</taxon>
        <taxon>Planctomycetota</taxon>
        <taxon>Planctomycetia</taxon>
        <taxon>Pirellulales</taxon>
        <taxon>Pirellulaceae</taxon>
        <taxon>Blastopirellula</taxon>
    </lineage>
</organism>
<evidence type="ECO:0000256" key="9">
    <source>
        <dbReference type="HAMAP-Rule" id="MF_00115"/>
    </source>
</evidence>
<protein>
    <recommendedName>
        <fullName evidence="9">Large-conductance mechanosensitive channel</fullName>
    </recommendedName>
</protein>
<feature type="transmembrane region" description="Helical" evidence="9">
    <location>
        <begin position="16"/>
        <end position="37"/>
    </location>
</feature>
<sequence>MGFIGDFKKFALRGNLLDMAVGFTVGAAFTSVAKSLVTDIIMPPLGFLLGKSDFSDLFFILNKKEADKTYATLAQAQADGLTTINYGLFINNIISFLLVALAMFLIIRMVNQLDRSLEDAFGGDKPQPGDPENKKCPYCLSTIPFRATRCASCTAELPSVDTKGSTTN</sequence>
<comment type="similarity">
    <text evidence="9">Belongs to the MscL family.</text>
</comment>
<dbReference type="PRINTS" id="PR01264">
    <property type="entry name" value="MECHCHANNEL"/>
</dbReference>
<evidence type="ECO:0000256" key="2">
    <source>
        <dbReference type="ARBA" id="ARBA00022448"/>
    </source>
</evidence>
<name>A0A2S8FUQ5_9BACT</name>
<evidence type="ECO:0000256" key="7">
    <source>
        <dbReference type="ARBA" id="ARBA00023136"/>
    </source>
</evidence>
<evidence type="ECO:0000256" key="1">
    <source>
        <dbReference type="ARBA" id="ARBA00004141"/>
    </source>
</evidence>
<keyword evidence="5 9" id="KW-1133">Transmembrane helix</keyword>
<dbReference type="Gene3D" id="1.10.1200.120">
    <property type="entry name" value="Large-conductance mechanosensitive channel, MscL, domain 1"/>
    <property type="match status" value="1"/>
</dbReference>
<dbReference type="GO" id="GO:0005886">
    <property type="term" value="C:plasma membrane"/>
    <property type="evidence" value="ECO:0007669"/>
    <property type="project" value="UniProtKB-SubCell"/>
</dbReference>
<dbReference type="Proteomes" id="UP000238322">
    <property type="component" value="Unassembled WGS sequence"/>
</dbReference>
<dbReference type="PANTHER" id="PTHR30266:SF2">
    <property type="entry name" value="LARGE-CONDUCTANCE MECHANOSENSITIVE CHANNEL"/>
    <property type="match status" value="1"/>
</dbReference>
<keyword evidence="8 9" id="KW-0407">Ion channel</keyword>